<evidence type="ECO:0000313" key="2">
    <source>
        <dbReference type="Proteomes" id="UP000237682"/>
    </source>
</evidence>
<sequence>MLIGKVDYTGWPCFIEHATIYALSIDDIVEFYLKISLMRFDIQHFVERLAVIIVGVEPDISCALLFEHR</sequence>
<protein>
    <submittedName>
        <fullName evidence="1">Uncharacterized protein</fullName>
    </submittedName>
</protein>
<proteinExistence type="predicted"/>
<gene>
    <name evidence="1" type="ORF">C5L14_21130</name>
</gene>
<dbReference type="AlphaFoldDB" id="A0A2S9Q877"/>
<evidence type="ECO:0000313" key="1">
    <source>
        <dbReference type="EMBL" id="PRH85494.1"/>
    </source>
</evidence>
<dbReference type="Proteomes" id="UP000237682">
    <property type="component" value="Unassembled WGS sequence"/>
</dbReference>
<name>A0A2S9Q877_9HYPH</name>
<organism evidence="1 2">
    <name type="scientific">Labrys okinawensis</name>
    <dbReference type="NCBI Taxonomy" id="346911"/>
    <lineage>
        <taxon>Bacteria</taxon>
        <taxon>Pseudomonadati</taxon>
        <taxon>Pseudomonadota</taxon>
        <taxon>Alphaproteobacteria</taxon>
        <taxon>Hyphomicrobiales</taxon>
        <taxon>Xanthobacteraceae</taxon>
        <taxon>Labrys</taxon>
    </lineage>
</organism>
<keyword evidence="2" id="KW-1185">Reference proteome</keyword>
<reference evidence="1 2" key="1">
    <citation type="submission" date="2018-02" db="EMBL/GenBank/DDBJ databases">
        <title>Whole genome sequencing of endophytic bacterium.</title>
        <authorList>
            <person name="Eedara R."/>
            <person name="Podile A.R."/>
        </authorList>
    </citation>
    <scope>NUCLEOTIDE SEQUENCE [LARGE SCALE GENOMIC DNA]</scope>
    <source>
        <strain evidence="1 2">RP1T</strain>
    </source>
</reference>
<comment type="caution">
    <text evidence="1">The sequence shown here is derived from an EMBL/GenBank/DDBJ whole genome shotgun (WGS) entry which is preliminary data.</text>
</comment>
<dbReference type="EMBL" id="PUEJ01000008">
    <property type="protein sequence ID" value="PRH85494.1"/>
    <property type="molecule type" value="Genomic_DNA"/>
</dbReference>
<accession>A0A2S9Q877</accession>